<dbReference type="EMBL" id="ML975171">
    <property type="protein sequence ID" value="KAF1809581.1"/>
    <property type="molecule type" value="Genomic_DNA"/>
</dbReference>
<sequence length="174" mass="19789">MGRWYVEDSGRWKLADTTPPEYEQDISAGTELLQARNDAYITGIHESNGQILAKLVVKGETHCILLEPDLWEYDPEVKRQVKTIWRETLMPCTEAEVNGTRDRHEHRHRVSAAMYLALGAQAMAISGRHLQNGNVVTASWLYPLSLYWLQKGFMHGIDAVIDMLGRRNQGGLDQ</sequence>
<dbReference type="AlphaFoldDB" id="A0A6G1FV96"/>
<reference evidence="3" key="3">
    <citation type="submission" date="2025-04" db="UniProtKB">
        <authorList>
            <consortium name="RefSeq"/>
        </authorList>
    </citation>
    <scope>IDENTIFICATION</scope>
    <source>
        <strain evidence="3">CBS 781.70</strain>
    </source>
</reference>
<proteinExistence type="predicted"/>
<reference evidence="3" key="2">
    <citation type="submission" date="2020-04" db="EMBL/GenBank/DDBJ databases">
        <authorList>
            <consortium name="NCBI Genome Project"/>
        </authorList>
    </citation>
    <scope>NUCLEOTIDE SEQUENCE</scope>
    <source>
        <strain evidence="3">CBS 781.70</strain>
    </source>
</reference>
<name>A0A6G1FV96_9PEZI</name>
<dbReference type="RefSeq" id="XP_033531212.1">
    <property type="nucleotide sequence ID" value="XM_033682953.1"/>
</dbReference>
<keyword evidence="2" id="KW-1185">Reference proteome</keyword>
<gene>
    <name evidence="1 3" type="ORF">P152DRAFT_516531</name>
</gene>
<dbReference type="GeneID" id="54423523"/>
<evidence type="ECO:0000313" key="1">
    <source>
        <dbReference type="EMBL" id="KAF1809581.1"/>
    </source>
</evidence>
<evidence type="ECO:0000313" key="2">
    <source>
        <dbReference type="Proteomes" id="UP000504638"/>
    </source>
</evidence>
<organism evidence="1">
    <name type="scientific">Eremomyces bilateralis CBS 781.70</name>
    <dbReference type="NCBI Taxonomy" id="1392243"/>
    <lineage>
        <taxon>Eukaryota</taxon>
        <taxon>Fungi</taxon>
        <taxon>Dikarya</taxon>
        <taxon>Ascomycota</taxon>
        <taxon>Pezizomycotina</taxon>
        <taxon>Dothideomycetes</taxon>
        <taxon>Dothideomycetes incertae sedis</taxon>
        <taxon>Eremomycetales</taxon>
        <taxon>Eremomycetaceae</taxon>
        <taxon>Eremomyces</taxon>
    </lineage>
</organism>
<evidence type="ECO:0000313" key="3">
    <source>
        <dbReference type="RefSeq" id="XP_033531212.1"/>
    </source>
</evidence>
<protein>
    <submittedName>
        <fullName evidence="1 3">Uncharacterized protein</fullName>
    </submittedName>
</protein>
<dbReference type="Proteomes" id="UP000504638">
    <property type="component" value="Unplaced"/>
</dbReference>
<accession>A0A6G1FV96</accession>
<reference evidence="1 3" key="1">
    <citation type="submission" date="2020-01" db="EMBL/GenBank/DDBJ databases">
        <authorList>
            <consortium name="DOE Joint Genome Institute"/>
            <person name="Haridas S."/>
            <person name="Albert R."/>
            <person name="Binder M."/>
            <person name="Bloem J."/>
            <person name="Labutti K."/>
            <person name="Salamov A."/>
            <person name="Andreopoulos B."/>
            <person name="Baker S.E."/>
            <person name="Barry K."/>
            <person name="Bills G."/>
            <person name="Bluhm B.H."/>
            <person name="Cannon C."/>
            <person name="Castanera R."/>
            <person name="Culley D.E."/>
            <person name="Daum C."/>
            <person name="Ezra D."/>
            <person name="Gonzalez J.B."/>
            <person name="Henrissat B."/>
            <person name="Kuo A."/>
            <person name="Liang C."/>
            <person name="Lipzen A."/>
            <person name="Lutzoni F."/>
            <person name="Magnuson J."/>
            <person name="Mondo S."/>
            <person name="Nolan M."/>
            <person name="Ohm R."/>
            <person name="Pangilinan J."/>
            <person name="Park H.-J."/>
            <person name="Ramirez L."/>
            <person name="Alfaro M."/>
            <person name="Sun H."/>
            <person name="Tritt A."/>
            <person name="Yoshinaga Y."/>
            <person name="Zwiers L.-H."/>
            <person name="Turgeon B.G."/>
            <person name="Goodwin S.B."/>
            <person name="Spatafora J.W."/>
            <person name="Crous P.W."/>
            <person name="Grigoriev I.V."/>
        </authorList>
    </citation>
    <scope>NUCLEOTIDE SEQUENCE</scope>
    <source>
        <strain evidence="1 3">CBS 781.70</strain>
    </source>
</reference>